<accession>A0A3M9MVS9</accession>
<dbReference type="PROSITE" id="PS51257">
    <property type="entry name" value="PROKAR_LIPOPROTEIN"/>
    <property type="match status" value="1"/>
</dbReference>
<name>A0A3M9MVS9_9BACT</name>
<gene>
    <name evidence="3" type="ORF">EFA69_08745</name>
</gene>
<organism evidence="3 4">
    <name type="scientific">Rufibacter immobilis</name>
    <dbReference type="NCBI Taxonomy" id="1348778"/>
    <lineage>
        <taxon>Bacteria</taxon>
        <taxon>Pseudomonadati</taxon>
        <taxon>Bacteroidota</taxon>
        <taxon>Cytophagia</taxon>
        <taxon>Cytophagales</taxon>
        <taxon>Hymenobacteraceae</taxon>
        <taxon>Rufibacter</taxon>
    </lineage>
</organism>
<dbReference type="Proteomes" id="UP000271010">
    <property type="component" value="Unassembled WGS sequence"/>
</dbReference>
<dbReference type="RefSeq" id="WP_123132721.1">
    <property type="nucleotide sequence ID" value="NZ_RJJE01000009.1"/>
</dbReference>
<dbReference type="AlphaFoldDB" id="A0A3M9MVS9"/>
<keyword evidence="4" id="KW-1185">Reference proteome</keyword>
<proteinExistence type="predicted"/>
<feature type="signal peptide" evidence="2">
    <location>
        <begin position="1"/>
        <end position="24"/>
    </location>
</feature>
<evidence type="ECO:0000256" key="2">
    <source>
        <dbReference type="SAM" id="SignalP"/>
    </source>
</evidence>
<evidence type="ECO:0000256" key="1">
    <source>
        <dbReference type="SAM" id="MobiDB-lite"/>
    </source>
</evidence>
<dbReference type="InterPro" id="IPR038714">
    <property type="entry name" value="YfeY-like_sf"/>
</dbReference>
<evidence type="ECO:0000313" key="3">
    <source>
        <dbReference type="EMBL" id="RNI29636.1"/>
    </source>
</evidence>
<keyword evidence="2" id="KW-0732">Signal</keyword>
<protein>
    <submittedName>
        <fullName evidence="3">Uncharacterized protein</fullName>
    </submittedName>
</protein>
<dbReference type="EMBL" id="RJJE01000009">
    <property type="protein sequence ID" value="RNI29636.1"/>
    <property type="molecule type" value="Genomic_DNA"/>
</dbReference>
<feature type="region of interest" description="Disordered" evidence="1">
    <location>
        <begin position="19"/>
        <end position="89"/>
    </location>
</feature>
<dbReference type="Gene3D" id="2.60.460.10">
    <property type="entry name" value="protein yfey like domain"/>
    <property type="match status" value="1"/>
</dbReference>
<feature type="chain" id="PRO_5018096620" evidence="2">
    <location>
        <begin position="25"/>
        <end position="241"/>
    </location>
</feature>
<feature type="compositionally biased region" description="Low complexity" evidence="1">
    <location>
        <begin position="71"/>
        <end position="84"/>
    </location>
</feature>
<reference evidence="3 4" key="1">
    <citation type="submission" date="2018-11" db="EMBL/GenBank/DDBJ databases">
        <title>Rufibacter latericius sp. nov., isolated from water in Baiyang Lake.</title>
        <authorList>
            <person name="Yang Y."/>
        </authorList>
    </citation>
    <scope>NUCLEOTIDE SEQUENCE [LARGE SCALE GENOMIC DNA]</scope>
    <source>
        <strain evidence="3 4">MCC P1</strain>
    </source>
</reference>
<evidence type="ECO:0000313" key="4">
    <source>
        <dbReference type="Proteomes" id="UP000271010"/>
    </source>
</evidence>
<feature type="compositionally biased region" description="Polar residues" evidence="1">
    <location>
        <begin position="47"/>
        <end position="64"/>
    </location>
</feature>
<sequence length="241" mass="25588">MKKTVLLFSCLLALAACKQNSSDAQDNKEAQLEEAAGAMDEEALDAQTPQTPDGAAPSTSQSEAMSEEPLPGATSTASTPPSSANPLFNLTLRPGQVGAVRVGMPIDEARKQYGNTKFRETTLLQEGTETKAFEVLGERRRTDMVVEQECTGTNCRVFRIKVINPAFKTPGGVGIGSTLADVKKSFPITSISAGEGKLYAISQEAKMSFALNATSIPAGKWGSLKVKDVPDNTPVSEILVY</sequence>
<dbReference type="OrthoDB" id="978892at2"/>
<comment type="caution">
    <text evidence="3">The sequence shown here is derived from an EMBL/GenBank/DDBJ whole genome shotgun (WGS) entry which is preliminary data.</text>
</comment>